<dbReference type="GO" id="GO:0015891">
    <property type="term" value="P:siderophore transport"/>
    <property type="evidence" value="ECO:0007669"/>
    <property type="project" value="InterPro"/>
</dbReference>
<sequence length="821" mass="89768">MTAPRPAKPTRPIRPARPRTALRRFSRALPAPMLSVAILCAAGLAWQAPADAAETGAPRRAYDLAAGPLDAVLRAFGAQSGAMISFDADLVAGRHSPGLRGSYTEPEAMQALLAGSRLQAVSQPNGGYIIRALPAPNAAAVQLEPVTVTGSVETARGPVTGYVAHRSATGTKTDTSLMETPQAISVIPRAQLRDQAVQSVSDALKYTAGVNADPYGSDARSDWFYVRGFSADVYWDGLRVPQIANRPGSYAALRVDPFSLERVEVLRGPASILYGAGNLGGLVNLVSKEPSADPYHELAVDYGSHDRRQVRADFTGALNDSGTLLYRFNGLGRLSGTQVRNVSDDRLNLNPSITWQPDADTRLTLSATYMRDVADSAASYGPMVGMVEESPYGRIPRRLLTGDPDFDRYDKTQKTIGYRFEHRFNDRVSFSQSVRYTHMDLDYRTLFGSKLLANERTLTRTIYQARPVLNGVQIDNHLQFDARTGPLAHKLVAGVDFQRQSFENRVWSGAGTSLDLYSPVYGNPGTLPSKATTNTDQTQKQLGMYLQDQMRWNNWILTLGGRQDLTWATTRNNNTGATNKQDPGRFTYRAGLLYASPLGFSPYASYSTSFLPTLSTNKAGDPLQPTLGKQYEAGIKYQPPGTEAMVTLAAFHLTQTNVSTVDPNDAANTIQTGEIRTRGIELEGRASLSDRLNMVATYTYQQPEVTRSNGADLHKRPYGVPRNMASLWLDYTVPVNEDYRVGGGVGVRYLGDTAGDSSNSFQVPSATLVDLALHADIDKHWRLQLNVSNLFDRFYVAGCNTTTQCYYGNGRTVLGSVSYKW</sequence>
<name>A0A261SAZ4_9BORD</name>
<dbReference type="Pfam" id="PF07715">
    <property type="entry name" value="Plug"/>
    <property type="match status" value="1"/>
</dbReference>
<keyword evidence="6 14" id="KW-0812">Transmembrane</keyword>
<keyword evidence="4 14" id="KW-1134">Transmembrane beta strand</keyword>
<dbReference type="NCBIfam" id="TIGR01783">
    <property type="entry name" value="TonB-siderophor"/>
    <property type="match status" value="1"/>
</dbReference>
<dbReference type="SUPFAM" id="SSF56935">
    <property type="entry name" value="Porins"/>
    <property type="match status" value="1"/>
</dbReference>
<dbReference type="InterPro" id="IPR000531">
    <property type="entry name" value="Beta-barrel_TonB"/>
</dbReference>
<keyword evidence="9" id="KW-0406">Ion transport</keyword>
<evidence type="ECO:0000256" key="14">
    <source>
        <dbReference type="PROSITE-ProRule" id="PRU01360"/>
    </source>
</evidence>
<keyword evidence="12" id="KW-0675">Receptor</keyword>
<evidence type="ECO:0000256" key="9">
    <source>
        <dbReference type="ARBA" id="ARBA00023065"/>
    </source>
</evidence>
<dbReference type="Gene3D" id="2.40.170.20">
    <property type="entry name" value="TonB-dependent receptor, beta-barrel domain"/>
    <property type="match status" value="1"/>
</dbReference>
<dbReference type="GO" id="GO:0038023">
    <property type="term" value="F:signaling receptor activity"/>
    <property type="evidence" value="ECO:0007669"/>
    <property type="project" value="InterPro"/>
</dbReference>
<organism evidence="17 18">
    <name type="scientific">Bordetella genomosp. 10</name>
    <dbReference type="NCBI Taxonomy" id="1416804"/>
    <lineage>
        <taxon>Bacteria</taxon>
        <taxon>Pseudomonadati</taxon>
        <taxon>Pseudomonadota</taxon>
        <taxon>Betaproteobacteria</taxon>
        <taxon>Burkholderiales</taxon>
        <taxon>Alcaligenaceae</taxon>
        <taxon>Bordetella</taxon>
    </lineage>
</organism>
<evidence type="ECO:0000259" key="16">
    <source>
        <dbReference type="SMART" id="SM00965"/>
    </source>
</evidence>
<evidence type="ECO:0000256" key="7">
    <source>
        <dbReference type="ARBA" id="ARBA00022729"/>
    </source>
</evidence>
<evidence type="ECO:0000256" key="15">
    <source>
        <dbReference type="RuleBase" id="RU003357"/>
    </source>
</evidence>
<dbReference type="PANTHER" id="PTHR32552:SF68">
    <property type="entry name" value="FERRICHROME OUTER MEMBRANE TRANSPORTER_PHAGE RECEPTOR"/>
    <property type="match status" value="1"/>
</dbReference>
<dbReference type="InterPro" id="IPR012910">
    <property type="entry name" value="Plug_dom"/>
</dbReference>
<dbReference type="FunFam" id="2.170.130.10:FF:000001">
    <property type="entry name" value="Catecholate siderophore TonB-dependent receptor"/>
    <property type="match status" value="1"/>
</dbReference>
<keyword evidence="8" id="KW-0408">Iron</keyword>
<accession>A0A261SAZ4</accession>
<proteinExistence type="inferred from homology"/>
<dbReference type="GO" id="GO:0009279">
    <property type="term" value="C:cell outer membrane"/>
    <property type="evidence" value="ECO:0007669"/>
    <property type="project" value="UniProtKB-SubCell"/>
</dbReference>
<evidence type="ECO:0000256" key="10">
    <source>
        <dbReference type="ARBA" id="ARBA00023077"/>
    </source>
</evidence>
<evidence type="ECO:0000313" key="18">
    <source>
        <dbReference type="Proteomes" id="UP000216020"/>
    </source>
</evidence>
<evidence type="ECO:0000256" key="2">
    <source>
        <dbReference type="ARBA" id="ARBA00009810"/>
    </source>
</evidence>
<gene>
    <name evidence="17" type="ORF">CAL29_10300</name>
</gene>
<dbReference type="EMBL" id="NEVM01000002">
    <property type="protein sequence ID" value="OZI33950.1"/>
    <property type="molecule type" value="Genomic_DNA"/>
</dbReference>
<dbReference type="Proteomes" id="UP000216020">
    <property type="component" value="Unassembled WGS sequence"/>
</dbReference>
<dbReference type="GO" id="GO:0015344">
    <property type="term" value="F:siderophore uptake transmembrane transporter activity"/>
    <property type="evidence" value="ECO:0007669"/>
    <property type="project" value="TreeGrafter"/>
</dbReference>
<keyword evidence="13 14" id="KW-0998">Cell outer membrane</keyword>
<keyword evidence="5" id="KW-0410">Iron transport</keyword>
<keyword evidence="3 14" id="KW-0813">Transport</keyword>
<evidence type="ECO:0000256" key="11">
    <source>
        <dbReference type="ARBA" id="ARBA00023136"/>
    </source>
</evidence>
<dbReference type="Pfam" id="PF07660">
    <property type="entry name" value="STN"/>
    <property type="match status" value="1"/>
</dbReference>
<evidence type="ECO:0000256" key="12">
    <source>
        <dbReference type="ARBA" id="ARBA00023170"/>
    </source>
</evidence>
<dbReference type="Gene3D" id="3.55.50.30">
    <property type="match status" value="1"/>
</dbReference>
<evidence type="ECO:0000256" key="6">
    <source>
        <dbReference type="ARBA" id="ARBA00022692"/>
    </source>
</evidence>
<comment type="caution">
    <text evidence="17">The sequence shown here is derived from an EMBL/GenBank/DDBJ whole genome shotgun (WGS) entry which is preliminary data.</text>
</comment>
<evidence type="ECO:0000313" key="17">
    <source>
        <dbReference type="EMBL" id="OZI33950.1"/>
    </source>
</evidence>
<keyword evidence="10 15" id="KW-0798">TonB box</keyword>
<dbReference type="RefSeq" id="WP_094852957.1">
    <property type="nucleotide sequence ID" value="NZ_NEVM01000002.1"/>
</dbReference>
<evidence type="ECO:0000256" key="13">
    <source>
        <dbReference type="ARBA" id="ARBA00023237"/>
    </source>
</evidence>
<dbReference type="PANTHER" id="PTHR32552">
    <property type="entry name" value="FERRICHROME IRON RECEPTOR-RELATED"/>
    <property type="match status" value="1"/>
</dbReference>
<dbReference type="InterPro" id="IPR036942">
    <property type="entry name" value="Beta-barrel_TonB_sf"/>
</dbReference>
<dbReference type="InterPro" id="IPR011662">
    <property type="entry name" value="Secretin/TonB_short_N"/>
</dbReference>
<feature type="domain" description="Secretin/TonB short N-terminal" evidence="16">
    <location>
        <begin position="82"/>
        <end position="133"/>
    </location>
</feature>
<dbReference type="PROSITE" id="PS52016">
    <property type="entry name" value="TONB_DEPENDENT_REC_3"/>
    <property type="match status" value="1"/>
</dbReference>
<comment type="similarity">
    <text evidence="2 14 15">Belongs to the TonB-dependent receptor family.</text>
</comment>
<keyword evidence="18" id="KW-1185">Reference proteome</keyword>
<reference evidence="18" key="1">
    <citation type="submission" date="2017-05" db="EMBL/GenBank/DDBJ databases">
        <title>Complete and WGS of Bordetella genogroups.</title>
        <authorList>
            <person name="Spilker T."/>
            <person name="Lipuma J."/>
        </authorList>
    </citation>
    <scope>NUCLEOTIDE SEQUENCE [LARGE SCALE GENOMIC DNA]</scope>
    <source>
        <strain evidence="18">AU16122</strain>
    </source>
</reference>
<dbReference type="FunFam" id="2.40.170.20:FF:000005">
    <property type="entry name" value="TonB-dependent siderophore receptor"/>
    <property type="match status" value="1"/>
</dbReference>
<dbReference type="InterPro" id="IPR039426">
    <property type="entry name" value="TonB-dep_rcpt-like"/>
</dbReference>
<dbReference type="AlphaFoldDB" id="A0A261SAZ4"/>
<dbReference type="SMART" id="SM00965">
    <property type="entry name" value="STN"/>
    <property type="match status" value="1"/>
</dbReference>
<dbReference type="CDD" id="cd01347">
    <property type="entry name" value="ligand_gated_channel"/>
    <property type="match status" value="1"/>
</dbReference>
<dbReference type="OrthoDB" id="127311at2"/>
<evidence type="ECO:0000256" key="5">
    <source>
        <dbReference type="ARBA" id="ARBA00022496"/>
    </source>
</evidence>
<dbReference type="Gene3D" id="2.170.130.10">
    <property type="entry name" value="TonB-dependent receptor, plug domain"/>
    <property type="match status" value="1"/>
</dbReference>
<evidence type="ECO:0000256" key="1">
    <source>
        <dbReference type="ARBA" id="ARBA00004571"/>
    </source>
</evidence>
<dbReference type="Pfam" id="PF00593">
    <property type="entry name" value="TonB_dep_Rec_b-barrel"/>
    <property type="match status" value="1"/>
</dbReference>
<evidence type="ECO:0000256" key="4">
    <source>
        <dbReference type="ARBA" id="ARBA00022452"/>
    </source>
</evidence>
<keyword evidence="7" id="KW-0732">Signal</keyword>
<protein>
    <recommendedName>
        <fullName evidence="16">Secretin/TonB short N-terminal domain-containing protein</fullName>
    </recommendedName>
</protein>
<keyword evidence="11 14" id="KW-0472">Membrane</keyword>
<dbReference type="InterPro" id="IPR010105">
    <property type="entry name" value="TonB_sidphr_rcpt"/>
</dbReference>
<evidence type="ECO:0000256" key="8">
    <source>
        <dbReference type="ARBA" id="ARBA00023004"/>
    </source>
</evidence>
<comment type="subcellular location">
    <subcellularLocation>
        <location evidence="1 14">Cell outer membrane</location>
        <topology evidence="1 14">Multi-pass membrane protein</topology>
    </subcellularLocation>
</comment>
<evidence type="ECO:0000256" key="3">
    <source>
        <dbReference type="ARBA" id="ARBA00022448"/>
    </source>
</evidence>
<dbReference type="InterPro" id="IPR037066">
    <property type="entry name" value="Plug_dom_sf"/>
</dbReference>